<dbReference type="RefSeq" id="WP_222873632.1">
    <property type="nucleotide sequence ID" value="NZ_CP039704.1"/>
</dbReference>
<evidence type="ECO:0000313" key="3">
    <source>
        <dbReference type="Proteomes" id="UP000298714"/>
    </source>
</evidence>
<dbReference type="AlphaFoldDB" id="A0A4D7BTG1"/>
<proteinExistence type="predicted"/>
<reference evidence="3" key="1">
    <citation type="submission" date="2019-04" db="EMBL/GenBank/DDBJ databases">
        <title>Complete genome sequence of Sphingomonas sp. W1-2-3.</title>
        <authorList>
            <person name="Im W.T."/>
        </authorList>
    </citation>
    <scope>NUCLEOTIDE SEQUENCE [LARGE SCALE GENOMIC DNA]</scope>
    <source>
        <strain evidence="3">W1-2-3</strain>
    </source>
</reference>
<dbReference type="KEGG" id="hgn:E6W36_02330"/>
<dbReference type="Proteomes" id="UP000298714">
    <property type="component" value="Chromosome"/>
</dbReference>
<name>A0A4D7BTG1_9SPHN</name>
<evidence type="ECO:0000256" key="1">
    <source>
        <dbReference type="SAM" id="MobiDB-lite"/>
    </source>
</evidence>
<feature type="region of interest" description="Disordered" evidence="1">
    <location>
        <begin position="1"/>
        <end position="21"/>
    </location>
</feature>
<accession>A0A4D7BTG1</accession>
<gene>
    <name evidence="2" type="ORF">E6W36_02330</name>
</gene>
<keyword evidence="3" id="KW-1185">Reference proteome</keyword>
<feature type="compositionally biased region" description="Basic and acidic residues" evidence="1">
    <location>
        <begin position="1"/>
        <end position="12"/>
    </location>
</feature>
<sequence length="84" mass="10216">MLDRLEVARGEVDPWPDSAPATPRDVFVQRAMLPAFATARWRDQAPRRWMACIRLRPRPRRKRRWPSPWRCAKRSRRRAAPRRW</sequence>
<organism evidence="2 3">
    <name type="scientific">Hankyongella ginsenosidimutans</name>
    <dbReference type="NCBI Taxonomy" id="1763828"/>
    <lineage>
        <taxon>Bacteria</taxon>
        <taxon>Pseudomonadati</taxon>
        <taxon>Pseudomonadota</taxon>
        <taxon>Alphaproteobacteria</taxon>
        <taxon>Sphingomonadales</taxon>
        <taxon>Sphingomonadaceae</taxon>
        <taxon>Hankyongella</taxon>
    </lineage>
</organism>
<protein>
    <submittedName>
        <fullName evidence="2">Uncharacterized protein</fullName>
    </submittedName>
</protein>
<dbReference type="EMBL" id="CP039704">
    <property type="protein sequence ID" value="QCI78859.1"/>
    <property type="molecule type" value="Genomic_DNA"/>
</dbReference>
<evidence type="ECO:0000313" key="2">
    <source>
        <dbReference type="EMBL" id="QCI78859.1"/>
    </source>
</evidence>